<keyword evidence="2" id="KW-1185">Reference proteome</keyword>
<dbReference type="InterPro" id="IPR036852">
    <property type="entry name" value="Peptidase_S8/S53_dom_sf"/>
</dbReference>
<evidence type="ECO:0000313" key="1">
    <source>
        <dbReference type="EMBL" id="MFK2878830.1"/>
    </source>
</evidence>
<dbReference type="RefSeq" id="WP_404615689.1">
    <property type="nucleotide sequence ID" value="NZ_JADIKK010000008.1"/>
</dbReference>
<name>A0ABW8J963_9GAMM</name>
<reference evidence="1 2" key="1">
    <citation type="submission" date="2020-10" db="EMBL/GenBank/DDBJ databases">
        <title>Phylogeny of dyella-like bacteria.</title>
        <authorList>
            <person name="Fu J."/>
        </authorList>
    </citation>
    <scope>NUCLEOTIDE SEQUENCE [LARGE SCALE GENOMIC DNA]</scope>
    <source>
        <strain evidence="1 2">KACC 19113</strain>
    </source>
</reference>
<dbReference type="SUPFAM" id="SSF52743">
    <property type="entry name" value="Subtilisin-like"/>
    <property type="match status" value="1"/>
</dbReference>
<comment type="caution">
    <text evidence="1">The sequence shown here is derived from an EMBL/GenBank/DDBJ whole genome shotgun (WGS) entry which is preliminary data.</text>
</comment>
<evidence type="ECO:0000313" key="2">
    <source>
        <dbReference type="Proteomes" id="UP001620339"/>
    </source>
</evidence>
<dbReference type="Gene3D" id="3.40.50.200">
    <property type="entry name" value="Peptidase S8/S53 domain"/>
    <property type="match status" value="1"/>
</dbReference>
<dbReference type="Proteomes" id="UP001620339">
    <property type="component" value="Unassembled WGS sequence"/>
</dbReference>
<organism evidence="1 2">
    <name type="scientific">Rhodanobacter hydrolyticus</name>
    <dbReference type="NCBI Taxonomy" id="2250595"/>
    <lineage>
        <taxon>Bacteria</taxon>
        <taxon>Pseudomonadati</taxon>
        <taxon>Pseudomonadota</taxon>
        <taxon>Gammaproteobacteria</taxon>
        <taxon>Lysobacterales</taxon>
        <taxon>Rhodanobacteraceae</taxon>
        <taxon>Rhodanobacter</taxon>
    </lineage>
</organism>
<accession>A0ABW8J963</accession>
<protein>
    <recommendedName>
        <fullName evidence="3">Peptidase S53 domain-containing protein</fullName>
    </recommendedName>
</protein>
<dbReference type="EMBL" id="JADIKK010000008">
    <property type="protein sequence ID" value="MFK2878830.1"/>
    <property type="molecule type" value="Genomic_DNA"/>
</dbReference>
<evidence type="ECO:0008006" key="3">
    <source>
        <dbReference type="Google" id="ProtNLM"/>
    </source>
</evidence>
<proteinExistence type="predicted"/>
<sequence>MPRHRQTAVQRHFSGIPSLSRPCQAWQAAWHQWLTRGTRSSEKKQSLVCIDPSAGPTTLLKLPANFTGHNVPDISLNADLETGYVMVSSAGSDVISEGGARFVAPQLKGISALLTQSTGHRVGLWNPQVYLLQDIFGYGKWSAFNSVNAGDNWFYYGAPNYTPGAGIGTLNVANLSLFLGGR</sequence>
<gene>
    <name evidence="1" type="ORF">ISP25_17295</name>
</gene>